<dbReference type="PANTHER" id="PTHR11614">
    <property type="entry name" value="PHOSPHOLIPASE-RELATED"/>
    <property type="match status" value="1"/>
</dbReference>
<organism evidence="2 3">
    <name type="scientific">Actinomyces massiliensis F0489</name>
    <dbReference type="NCBI Taxonomy" id="1125718"/>
    <lineage>
        <taxon>Bacteria</taxon>
        <taxon>Bacillati</taxon>
        <taxon>Actinomycetota</taxon>
        <taxon>Actinomycetes</taxon>
        <taxon>Actinomycetales</taxon>
        <taxon>Actinomycetaceae</taxon>
        <taxon>Actinomyces</taxon>
    </lineage>
</organism>
<dbReference type="SUPFAM" id="SSF53474">
    <property type="entry name" value="alpha/beta-Hydrolases"/>
    <property type="match status" value="1"/>
</dbReference>
<dbReference type="InterPro" id="IPR051044">
    <property type="entry name" value="MAG_DAG_Lipase"/>
</dbReference>
<dbReference type="RefSeq" id="WP_008731082.1">
    <property type="nucleotide sequence ID" value="NZ_AKFT01000085.1"/>
</dbReference>
<gene>
    <name evidence="2" type="ORF">HMPREF1318_0975</name>
</gene>
<dbReference type="Gene3D" id="3.40.50.1820">
    <property type="entry name" value="alpha/beta hydrolase"/>
    <property type="match status" value="1"/>
</dbReference>
<dbReference type="PATRIC" id="fig|1125718.3.peg.1153"/>
<protein>
    <submittedName>
        <fullName evidence="2">Alpha/beta hydrolase family protein</fullName>
    </submittedName>
</protein>
<dbReference type="Proteomes" id="UP000002941">
    <property type="component" value="Unassembled WGS sequence"/>
</dbReference>
<proteinExistence type="predicted"/>
<keyword evidence="3" id="KW-1185">Reference proteome</keyword>
<sequence length="304" mass="33391">MAGVDIATLLNEHSIDLASYSEVSIESGRAPITLSIWEAEQDAAPTVVFVPGTMTHPLFYSPFLDAVSRHGYHVVGVHPLSHGRSPRVVRRFTLDDMIGNVRDAVGYACARFPGAVGLMGSSQGGVLTLLAAGGEHRIRAAFPHNVLFTPLRESLSVTRFPNALGVVYPVIRRIIAVAGRVMPGLQVPMSFYLDVNKVFSEREWRDEFYRDPLGRTAYPVSFLSSLFATDMSVLVDGSITCPVVAFVSTGDPLFTLGYSRLVYERLVAPQKRLIELPADHHLILNEKAERVTPTILAALDDYLR</sequence>
<dbReference type="eggNOG" id="COG2267">
    <property type="taxonomic scope" value="Bacteria"/>
</dbReference>
<dbReference type="AlphaFoldDB" id="J0XBE9"/>
<dbReference type="GO" id="GO:0016787">
    <property type="term" value="F:hydrolase activity"/>
    <property type="evidence" value="ECO:0007669"/>
    <property type="project" value="UniProtKB-KW"/>
</dbReference>
<accession>J0XBE9</accession>
<evidence type="ECO:0000259" key="1">
    <source>
        <dbReference type="Pfam" id="PF12146"/>
    </source>
</evidence>
<keyword evidence="2" id="KW-0378">Hydrolase</keyword>
<feature type="domain" description="Serine aminopeptidase S33" evidence="1">
    <location>
        <begin position="44"/>
        <end position="287"/>
    </location>
</feature>
<dbReference type="Pfam" id="PF12146">
    <property type="entry name" value="Hydrolase_4"/>
    <property type="match status" value="1"/>
</dbReference>
<reference evidence="2 3" key="1">
    <citation type="submission" date="2012-05" db="EMBL/GenBank/DDBJ databases">
        <authorList>
            <person name="Harkins D.M."/>
            <person name="Madupu R."/>
            <person name="Durkin A.S."/>
            <person name="Torralba M."/>
            <person name="Methe B."/>
            <person name="Sutton G.G."/>
            <person name="Nelson K.E."/>
        </authorList>
    </citation>
    <scope>NUCLEOTIDE SEQUENCE [LARGE SCALE GENOMIC DNA]</scope>
    <source>
        <strain evidence="2 3">F0489</strain>
    </source>
</reference>
<dbReference type="InterPro" id="IPR029058">
    <property type="entry name" value="AB_hydrolase_fold"/>
</dbReference>
<evidence type="ECO:0000313" key="2">
    <source>
        <dbReference type="EMBL" id="EJF45996.1"/>
    </source>
</evidence>
<evidence type="ECO:0000313" key="3">
    <source>
        <dbReference type="Proteomes" id="UP000002941"/>
    </source>
</evidence>
<dbReference type="EMBL" id="AKFT01000085">
    <property type="protein sequence ID" value="EJF45996.1"/>
    <property type="molecule type" value="Genomic_DNA"/>
</dbReference>
<comment type="caution">
    <text evidence="2">The sequence shown here is derived from an EMBL/GenBank/DDBJ whole genome shotgun (WGS) entry which is preliminary data.</text>
</comment>
<name>J0XBE9_9ACTO</name>
<dbReference type="InterPro" id="IPR022742">
    <property type="entry name" value="Hydrolase_4"/>
</dbReference>